<protein>
    <recommendedName>
        <fullName evidence="2">prolyl oligopeptidase</fullName>
        <ecNumber evidence="2">3.4.21.26</ecNumber>
    </recommendedName>
</protein>
<dbReference type="InterPro" id="IPR002470">
    <property type="entry name" value="Peptidase_S9A"/>
</dbReference>
<sequence>MIKKLVIFIMFVSCSDNVKQQHVIEGKPEVNIYHGKKIKDPYRNLENLEDSTVLKWLKNQGDYAFKTLEKLDRRQFLIQKYKEFDNQKLFRIDKLKSLTNGKFFYIKTKADENVGKLYMRNNLHDEEILLFDPSKFRKETKETYVIGSLQPDWNGNNVVICVSQEGEELSEVIIVNSLTRKVFPRSIKNNNSHINEVQWLPDNTGFVYLYSPVEDPKNPNYGLNTSSKLFKLEEDFSDSIELFSLNNNPRLSLKPEDYPLLHIRNKHDNIVFAEVSGSSSFKDMYYKSIDDLLSKDSPWELLYRKSDKVKKAVLVNNKLVFLTAKNASNYKIARTPIDNLDFETPEVLVAENRNSVIQDFEITKDGMFFVKVKNGVDARLYHYRNSKEEEIVLPNPSGKIQISSRGPKDNYLEISTYGWIEGNTTYQYDVTNNTFTNLNLEPSIHYKDFEDLVVEEIEVPSHDGVLVPVSVIYKKGIKKDGNTPTLFYGYGSYGGSISPFFSPNFLSWVTEGGILTIAHVRGGGEKGDDWHKAGFKTTKPNTWKDMIACTEYMIKEGYTRPEKSAIWGTSAGGIMAGRAMTERPDLYAAVIMYSPSTNLVRSEIQPNGPNSVKEFGTVKIREEFEALLEMDSYHHIKKGVKYPATLVGAGMKDGRVVVWDPAKFIARLQASNVSNNPILFAVDFKSGHGGMSSTQNKRYELYANALAFAFWQTGHPGYQPE</sequence>
<dbReference type="PANTHER" id="PTHR42881:SF2">
    <property type="entry name" value="PROLYL ENDOPEPTIDASE"/>
    <property type="match status" value="1"/>
</dbReference>
<evidence type="ECO:0000313" key="9">
    <source>
        <dbReference type="Proteomes" id="UP001597344"/>
    </source>
</evidence>
<dbReference type="Proteomes" id="UP001597344">
    <property type="component" value="Unassembled WGS sequence"/>
</dbReference>
<organism evidence="8 9">
    <name type="scientific">Aquimarina celericrescens</name>
    <dbReference type="NCBI Taxonomy" id="1964542"/>
    <lineage>
        <taxon>Bacteria</taxon>
        <taxon>Pseudomonadati</taxon>
        <taxon>Bacteroidota</taxon>
        <taxon>Flavobacteriia</taxon>
        <taxon>Flavobacteriales</taxon>
        <taxon>Flavobacteriaceae</taxon>
        <taxon>Aquimarina</taxon>
    </lineage>
</organism>
<dbReference type="Pfam" id="PF02897">
    <property type="entry name" value="Peptidase_S9_N"/>
    <property type="match status" value="1"/>
</dbReference>
<dbReference type="SUPFAM" id="SSF50993">
    <property type="entry name" value="Peptidase/esterase 'gauge' domain"/>
    <property type="match status" value="1"/>
</dbReference>
<dbReference type="PANTHER" id="PTHR42881">
    <property type="entry name" value="PROLYL ENDOPEPTIDASE"/>
    <property type="match status" value="1"/>
</dbReference>
<evidence type="ECO:0000256" key="3">
    <source>
        <dbReference type="ARBA" id="ARBA00022670"/>
    </source>
</evidence>
<keyword evidence="9" id="KW-1185">Reference proteome</keyword>
<dbReference type="Gene3D" id="3.40.50.1820">
    <property type="entry name" value="alpha/beta hydrolase"/>
    <property type="match status" value="1"/>
</dbReference>
<feature type="domain" description="Peptidase S9A N-terminal" evidence="7">
    <location>
        <begin position="29"/>
        <end position="435"/>
    </location>
</feature>
<evidence type="ECO:0000259" key="7">
    <source>
        <dbReference type="Pfam" id="PF02897"/>
    </source>
</evidence>
<keyword evidence="5" id="KW-0720">Serine protease</keyword>
<dbReference type="InterPro" id="IPR029058">
    <property type="entry name" value="AB_hydrolase_fold"/>
</dbReference>
<gene>
    <name evidence="8" type="ORF">ACFSJT_12885</name>
</gene>
<keyword evidence="4" id="KW-0378">Hydrolase</keyword>
<feature type="domain" description="Peptidase S9 prolyl oligopeptidase catalytic" evidence="6">
    <location>
        <begin position="501"/>
        <end position="713"/>
    </location>
</feature>
<evidence type="ECO:0000256" key="4">
    <source>
        <dbReference type="ARBA" id="ARBA00022801"/>
    </source>
</evidence>
<dbReference type="Gene3D" id="2.130.10.120">
    <property type="entry name" value="Prolyl oligopeptidase, N-terminal domain"/>
    <property type="match status" value="1"/>
</dbReference>
<evidence type="ECO:0000256" key="5">
    <source>
        <dbReference type="ARBA" id="ARBA00022825"/>
    </source>
</evidence>
<comment type="catalytic activity">
    <reaction evidence="1">
        <text>Hydrolysis of Pro-|-Xaa &gt;&gt; Ala-|-Xaa in oligopeptides.</text>
        <dbReference type="EC" id="3.4.21.26"/>
    </reaction>
</comment>
<name>A0ABW5AYU4_9FLAO</name>
<evidence type="ECO:0000259" key="6">
    <source>
        <dbReference type="Pfam" id="PF00326"/>
    </source>
</evidence>
<dbReference type="EMBL" id="JBHUHY010000013">
    <property type="protein sequence ID" value="MFD2187690.1"/>
    <property type="molecule type" value="Genomic_DNA"/>
</dbReference>
<keyword evidence="3" id="KW-0645">Protease</keyword>
<dbReference type="InterPro" id="IPR001375">
    <property type="entry name" value="Peptidase_S9_cat"/>
</dbReference>
<dbReference type="RefSeq" id="WP_378320696.1">
    <property type="nucleotide sequence ID" value="NZ_JBHUHY010000013.1"/>
</dbReference>
<accession>A0ABW5AYU4</accession>
<evidence type="ECO:0000313" key="8">
    <source>
        <dbReference type="EMBL" id="MFD2187690.1"/>
    </source>
</evidence>
<evidence type="ECO:0000256" key="1">
    <source>
        <dbReference type="ARBA" id="ARBA00001070"/>
    </source>
</evidence>
<dbReference type="InterPro" id="IPR023302">
    <property type="entry name" value="Pept_S9A_N"/>
</dbReference>
<dbReference type="SUPFAM" id="SSF53474">
    <property type="entry name" value="alpha/beta-Hydrolases"/>
    <property type="match status" value="1"/>
</dbReference>
<dbReference type="EC" id="3.4.21.26" evidence="2"/>
<reference evidence="9" key="1">
    <citation type="journal article" date="2019" name="Int. J. Syst. Evol. Microbiol.">
        <title>The Global Catalogue of Microorganisms (GCM) 10K type strain sequencing project: providing services to taxonomists for standard genome sequencing and annotation.</title>
        <authorList>
            <consortium name="The Broad Institute Genomics Platform"/>
            <consortium name="The Broad Institute Genome Sequencing Center for Infectious Disease"/>
            <person name="Wu L."/>
            <person name="Ma J."/>
        </authorList>
    </citation>
    <scope>NUCLEOTIDE SEQUENCE [LARGE SCALE GENOMIC DNA]</scope>
    <source>
        <strain evidence="9">DT92</strain>
    </source>
</reference>
<dbReference type="InterPro" id="IPR051167">
    <property type="entry name" value="Prolyl_oligopep/macrocyclase"/>
</dbReference>
<evidence type="ECO:0000256" key="2">
    <source>
        <dbReference type="ARBA" id="ARBA00011897"/>
    </source>
</evidence>
<dbReference type="PRINTS" id="PR00862">
    <property type="entry name" value="PROLIGOPTASE"/>
</dbReference>
<comment type="caution">
    <text evidence="8">The sequence shown here is derived from an EMBL/GenBank/DDBJ whole genome shotgun (WGS) entry which is preliminary data.</text>
</comment>
<proteinExistence type="predicted"/>
<dbReference type="Pfam" id="PF00326">
    <property type="entry name" value="Peptidase_S9"/>
    <property type="match status" value="1"/>
</dbReference>